<organism evidence="1">
    <name type="scientific">marine sediment metagenome</name>
    <dbReference type="NCBI Taxonomy" id="412755"/>
    <lineage>
        <taxon>unclassified sequences</taxon>
        <taxon>metagenomes</taxon>
        <taxon>ecological metagenomes</taxon>
    </lineage>
</organism>
<dbReference type="SUPFAM" id="SSF48452">
    <property type="entry name" value="TPR-like"/>
    <property type="match status" value="1"/>
</dbReference>
<comment type="caution">
    <text evidence="1">The sequence shown here is derived from an EMBL/GenBank/DDBJ whole genome shotgun (WGS) entry which is preliminary data.</text>
</comment>
<reference evidence="1" key="1">
    <citation type="journal article" date="2014" name="Front. Microbiol.">
        <title>High frequency of phylogenetically diverse reductive dehalogenase-homologous genes in deep subseafloor sedimentary metagenomes.</title>
        <authorList>
            <person name="Kawai M."/>
            <person name="Futagami T."/>
            <person name="Toyoda A."/>
            <person name="Takaki Y."/>
            <person name="Nishi S."/>
            <person name="Hori S."/>
            <person name="Arai W."/>
            <person name="Tsubouchi T."/>
            <person name="Morono Y."/>
            <person name="Uchiyama I."/>
            <person name="Ito T."/>
            <person name="Fujiyama A."/>
            <person name="Inagaki F."/>
            <person name="Takami H."/>
        </authorList>
    </citation>
    <scope>NUCLEOTIDE SEQUENCE</scope>
    <source>
        <strain evidence="1">Expedition CK06-06</strain>
    </source>
</reference>
<feature type="non-terminal residue" evidence="1">
    <location>
        <position position="1"/>
    </location>
</feature>
<proteinExistence type="predicted"/>
<dbReference type="EMBL" id="BARS01037833">
    <property type="protein sequence ID" value="GAG15936.1"/>
    <property type="molecule type" value="Genomic_DNA"/>
</dbReference>
<dbReference type="InterPro" id="IPR011990">
    <property type="entry name" value="TPR-like_helical_dom_sf"/>
</dbReference>
<dbReference type="AlphaFoldDB" id="X0WTA7"/>
<dbReference type="Gene3D" id="1.25.40.10">
    <property type="entry name" value="Tetratricopeptide repeat domain"/>
    <property type="match status" value="2"/>
</dbReference>
<name>X0WTA7_9ZZZZ</name>
<gene>
    <name evidence="1" type="ORF">S01H1_57962</name>
</gene>
<evidence type="ECO:0000313" key="1">
    <source>
        <dbReference type="EMBL" id="GAG15936.1"/>
    </source>
</evidence>
<accession>X0WTA7</accession>
<protein>
    <submittedName>
        <fullName evidence="1">Uncharacterized protein</fullName>
    </submittedName>
</protein>
<feature type="non-terminal residue" evidence="1">
    <location>
        <position position="256"/>
    </location>
</feature>
<sequence length="256" mass="29918">EEARKILRDQLKKTDDPLRRHWGLFQLHRQDHSYYSAVAIKYVQEGKTELAEEARKQAAQSSELAVQSLEQAYQIRPDEPRIHEALLSIYLNGRNWEKAEKLIARAEEANWDGVAGLYFRGRLHNKKGESLAAEDKQAANKEYQEALKCLEEAVQKREKFHQAWAEKARTEEHLGRREAALESARRAEQQNPRSFLAVRLLLELTVGEWSRAEVADNPMEARRLAEETYGLAKRVLKLNPNYRRAEFFKRAYLDKY</sequence>